<sequence length="103" mass="11743">MSNSVGPWVALLTIVLCGSAFALVVTLIIVRLSRRGQPREQQLARLATRLDGRNKVTIRAVEFSVSQADLLWVARSRGYSMIHHQFGRYYEFVYTPHQPGRWA</sequence>
<dbReference type="AlphaFoldDB" id="A0A428WK10"/>
<dbReference type="RefSeq" id="WP_020642143.1">
    <property type="nucleotide sequence ID" value="NZ_QHHU01000025.1"/>
</dbReference>
<keyword evidence="3" id="KW-1185">Reference proteome</keyword>
<comment type="caution">
    <text evidence="2">The sequence shown here is derived from an EMBL/GenBank/DDBJ whole genome shotgun (WGS) entry which is preliminary data.</text>
</comment>
<evidence type="ECO:0000313" key="2">
    <source>
        <dbReference type="EMBL" id="RSM43411.1"/>
    </source>
</evidence>
<name>A0A428WK10_AMYBA</name>
<proteinExistence type="predicted"/>
<dbReference type="OrthoDB" id="3632021at2"/>
<dbReference type="EMBL" id="QHHU01000025">
    <property type="protein sequence ID" value="RSM43411.1"/>
    <property type="molecule type" value="Genomic_DNA"/>
</dbReference>
<keyword evidence="1" id="KW-0472">Membrane</keyword>
<dbReference type="Proteomes" id="UP000286716">
    <property type="component" value="Unassembled WGS sequence"/>
</dbReference>
<gene>
    <name evidence="2" type="ORF">DMA12_19370</name>
</gene>
<evidence type="ECO:0000313" key="3">
    <source>
        <dbReference type="Proteomes" id="UP000286716"/>
    </source>
</evidence>
<keyword evidence="1" id="KW-1133">Transmembrane helix</keyword>
<evidence type="ECO:0000256" key="1">
    <source>
        <dbReference type="SAM" id="Phobius"/>
    </source>
</evidence>
<protein>
    <submittedName>
        <fullName evidence="2">Uncharacterized protein</fullName>
    </submittedName>
</protein>
<reference evidence="2 3" key="1">
    <citation type="submission" date="2018-05" db="EMBL/GenBank/DDBJ databases">
        <title>Evolution of GPA BGCs.</title>
        <authorList>
            <person name="Waglechner N."/>
            <person name="Wright G.D."/>
        </authorList>
    </citation>
    <scope>NUCLEOTIDE SEQUENCE [LARGE SCALE GENOMIC DNA]</scope>
    <source>
        <strain evidence="2 3">DSM 5908</strain>
    </source>
</reference>
<feature type="transmembrane region" description="Helical" evidence="1">
    <location>
        <begin position="6"/>
        <end position="30"/>
    </location>
</feature>
<accession>A0A428WK10</accession>
<keyword evidence="1" id="KW-0812">Transmembrane</keyword>
<organism evidence="2 3">
    <name type="scientific">Amycolatopsis balhimycina DSM 5908</name>
    <dbReference type="NCBI Taxonomy" id="1081091"/>
    <lineage>
        <taxon>Bacteria</taxon>
        <taxon>Bacillati</taxon>
        <taxon>Actinomycetota</taxon>
        <taxon>Actinomycetes</taxon>
        <taxon>Pseudonocardiales</taxon>
        <taxon>Pseudonocardiaceae</taxon>
        <taxon>Amycolatopsis</taxon>
    </lineage>
</organism>